<keyword evidence="4" id="KW-1185">Reference proteome</keyword>
<feature type="compositionally biased region" description="Polar residues" evidence="1">
    <location>
        <begin position="68"/>
        <end position="98"/>
    </location>
</feature>
<dbReference type="GO" id="GO:0008270">
    <property type="term" value="F:zinc ion binding"/>
    <property type="evidence" value="ECO:0007669"/>
    <property type="project" value="InterPro"/>
</dbReference>
<evidence type="ECO:0000313" key="3">
    <source>
        <dbReference type="EMBL" id="KZS95499.1"/>
    </source>
</evidence>
<feature type="compositionally biased region" description="Polar residues" evidence="1">
    <location>
        <begin position="29"/>
        <end position="40"/>
    </location>
</feature>
<organism evidence="3 4">
    <name type="scientific">Sistotremastrum niveocremeum HHB9708</name>
    <dbReference type="NCBI Taxonomy" id="1314777"/>
    <lineage>
        <taxon>Eukaryota</taxon>
        <taxon>Fungi</taxon>
        <taxon>Dikarya</taxon>
        <taxon>Basidiomycota</taxon>
        <taxon>Agaricomycotina</taxon>
        <taxon>Agaricomycetes</taxon>
        <taxon>Sistotremastrales</taxon>
        <taxon>Sistotremastraceae</taxon>
        <taxon>Sertulicium</taxon>
        <taxon>Sertulicium niveocremeum</taxon>
    </lineage>
</organism>
<reference evidence="3 4" key="1">
    <citation type="journal article" date="2016" name="Mol. Biol. Evol.">
        <title>Comparative Genomics of Early-Diverging Mushroom-Forming Fungi Provides Insights into the Origins of Lignocellulose Decay Capabilities.</title>
        <authorList>
            <person name="Nagy L.G."/>
            <person name="Riley R."/>
            <person name="Tritt A."/>
            <person name="Adam C."/>
            <person name="Daum C."/>
            <person name="Floudas D."/>
            <person name="Sun H."/>
            <person name="Yadav J.S."/>
            <person name="Pangilinan J."/>
            <person name="Larsson K.H."/>
            <person name="Matsuura K."/>
            <person name="Barry K."/>
            <person name="Labutti K."/>
            <person name="Kuo R."/>
            <person name="Ohm R.A."/>
            <person name="Bhattacharya S.S."/>
            <person name="Shirouzu T."/>
            <person name="Yoshinaga Y."/>
            <person name="Martin F.M."/>
            <person name="Grigoriev I.V."/>
            <person name="Hibbett D.S."/>
        </authorList>
    </citation>
    <scope>NUCLEOTIDE SEQUENCE [LARGE SCALE GENOMIC DNA]</scope>
    <source>
        <strain evidence="3 4">HHB9708</strain>
    </source>
</reference>
<dbReference type="GO" id="GO:0000981">
    <property type="term" value="F:DNA-binding transcription factor activity, RNA polymerase II-specific"/>
    <property type="evidence" value="ECO:0007669"/>
    <property type="project" value="InterPro"/>
</dbReference>
<accession>A0A164WZB8</accession>
<dbReference type="CDD" id="cd00067">
    <property type="entry name" value="GAL4"/>
    <property type="match status" value="1"/>
</dbReference>
<name>A0A164WZB8_9AGAM</name>
<dbReference type="Proteomes" id="UP000076722">
    <property type="component" value="Unassembled WGS sequence"/>
</dbReference>
<gene>
    <name evidence="3" type="ORF">SISNIDRAFT_350789</name>
</gene>
<dbReference type="Gene3D" id="4.10.240.10">
    <property type="entry name" value="Zn(2)-C6 fungal-type DNA-binding domain"/>
    <property type="match status" value="1"/>
</dbReference>
<sequence length="181" mass="18904">MSTHGAPAPIQDFSDDSTSEDSDLPSELPTATSPQRASRTAASNGASVLLAAAASAETSSAYALGPASWNSAGNAQPGPSQYPSQYVTNPPRTPSTRPGVSLPRVNMACRSCRYSKLRCDPPPKDSPIPDCGRCLRQRKVCEWPEKRGVRGPSKKNKYTKSPDVDEDPGAGGASTSAVQAA</sequence>
<feature type="domain" description="Zn(2)-C6 fungal-type" evidence="2">
    <location>
        <begin position="108"/>
        <end position="143"/>
    </location>
</feature>
<feature type="compositionally biased region" description="Acidic residues" evidence="1">
    <location>
        <begin position="13"/>
        <end position="24"/>
    </location>
</feature>
<evidence type="ECO:0000313" key="4">
    <source>
        <dbReference type="Proteomes" id="UP000076722"/>
    </source>
</evidence>
<feature type="region of interest" description="Disordered" evidence="1">
    <location>
        <begin position="1"/>
        <end position="44"/>
    </location>
</feature>
<feature type="region of interest" description="Disordered" evidence="1">
    <location>
        <begin position="145"/>
        <end position="181"/>
    </location>
</feature>
<evidence type="ECO:0000259" key="2">
    <source>
        <dbReference type="PROSITE" id="PS50048"/>
    </source>
</evidence>
<dbReference type="PROSITE" id="PS50048">
    <property type="entry name" value="ZN2_CY6_FUNGAL_2"/>
    <property type="match status" value="1"/>
</dbReference>
<dbReference type="AlphaFoldDB" id="A0A164WZB8"/>
<dbReference type="InterPro" id="IPR036864">
    <property type="entry name" value="Zn2-C6_fun-type_DNA-bd_sf"/>
</dbReference>
<evidence type="ECO:0000256" key="1">
    <source>
        <dbReference type="SAM" id="MobiDB-lite"/>
    </source>
</evidence>
<proteinExistence type="predicted"/>
<dbReference type="SUPFAM" id="SSF57701">
    <property type="entry name" value="Zn2/Cys6 DNA-binding domain"/>
    <property type="match status" value="1"/>
</dbReference>
<protein>
    <recommendedName>
        <fullName evidence="2">Zn(2)-C6 fungal-type domain-containing protein</fullName>
    </recommendedName>
</protein>
<dbReference type="PROSITE" id="PS00463">
    <property type="entry name" value="ZN2_CY6_FUNGAL_1"/>
    <property type="match status" value="1"/>
</dbReference>
<dbReference type="EMBL" id="KV419401">
    <property type="protein sequence ID" value="KZS95499.1"/>
    <property type="molecule type" value="Genomic_DNA"/>
</dbReference>
<feature type="region of interest" description="Disordered" evidence="1">
    <location>
        <begin position="64"/>
        <end position="102"/>
    </location>
</feature>
<dbReference type="InterPro" id="IPR001138">
    <property type="entry name" value="Zn2Cys6_DnaBD"/>
</dbReference>